<name>A0AAE0CAY5_9CHLO</name>
<protein>
    <submittedName>
        <fullName evidence="2">Uncharacterized protein</fullName>
    </submittedName>
</protein>
<proteinExistence type="predicted"/>
<reference evidence="2 3" key="1">
    <citation type="journal article" date="2015" name="Genome Biol. Evol.">
        <title>Comparative Genomics of a Bacterivorous Green Alga Reveals Evolutionary Causalities and Consequences of Phago-Mixotrophic Mode of Nutrition.</title>
        <authorList>
            <person name="Burns J.A."/>
            <person name="Paasch A."/>
            <person name="Narechania A."/>
            <person name="Kim E."/>
        </authorList>
    </citation>
    <scope>NUCLEOTIDE SEQUENCE [LARGE SCALE GENOMIC DNA]</scope>
    <source>
        <strain evidence="2 3">PLY_AMNH</strain>
    </source>
</reference>
<dbReference type="Proteomes" id="UP001190700">
    <property type="component" value="Unassembled WGS sequence"/>
</dbReference>
<gene>
    <name evidence="2" type="ORF">CYMTET_40112</name>
</gene>
<keyword evidence="3" id="KW-1185">Reference proteome</keyword>
<evidence type="ECO:0000313" key="3">
    <source>
        <dbReference type="Proteomes" id="UP001190700"/>
    </source>
</evidence>
<sequence length="340" mass="38504">MSGHNVNWENSPSEYQRRYGKYEKHSFDGKNGPKIPCKYPDKGPMLYEVMQYYGDLTKSLEERERSSRCKTTDAYDDYLYPRETRSIPKDRFGQPSSEDVHRRMHEQQQTKEYLEQCAERPEVAHTVPDSALTEAQREEAWLAQVTEQHTRRMRITAGYHPDVSTGTRGLLEEEPEPDPEMRYGKIVLDAREPEGRRALTAQERWPPPAAECAIPVKQAASSRIEVPASDTTLAEFLQATFPAQSTKALQLMTTWLEEDGCLPEKFPTPSRDASRNCGVGAICVRNGQRPRALPCVPSHSQPLAASRVDVGFALVTVAHARGRRTWQVEQGSVRCTKLLG</sequence>
<evidence type="ECO:0000256" key="1">
    <source>
        <dbReference type="SAM" id="MobiDB-lite"/>
    </source>
</evidence>
<comment type="caution">
    <text evidence="2">The sequence shown here is derived from an EMBL/GenBank/DDBJ whole genome shotgun (WGS) entry which is preliminary data.</text>
</comment>
<feature type="region of interest" description="Disordered" evidence="1">
    <location>
        <begin position="159"/>
        <end position="178"/>
    </location>
</feature>
<dbReference type="EMBL" id="LGRX02026671">
    <property type="protein sequence ID" value="KAK3250512.1"/>
    <property type="molecule type" value="Genomic_DNA"/>
</dbReference>
<dbReference type="AlphaFoldDB" id="A0AAE0CAY5"/>
<organism evidence="2 3">
    <name type="scientific">Cymbomonas tetramitiformis</name>
    <dbReference type="NCBI Taxonomy" id="36881"/>
    <lineage>
        <taxon>Eukaryota</taxon>
        <taxon>Viridiplantae</taxon>
        <taxon>Chlorophyta</taxon>
        <taxon>Pyramimonadophyceae</taxon>
        <taxon>Pyramimonadales</taxon>
        <taxon>Pyramimonadaceae</taxon>
        <taxon>Cymbomonas</taxon>
    </lineage>
</organism>
<evidence type="ECO:0000313" key="2">
    <source>
        <dbReference type="EMBL" id="KAK3250512.1"/>
    </source>
</evidence>
<accession>A0AAE0CAY5</accession>